<feature type="region of interest" description="Disordered" evidence="1">
    <location>
        <begin position="58"/>
        <end position="93"/>
    </location>
</feature>
<name>A0AAD4C937_BOLED</name>
<dbReference type="EMBL" id="WHUW01000001">
    <property type="protein sequence ID" value="KAF8452715.1"/>
    <property type="molecule type" value="Genomic_DNA"/>
</dbReference>
<gene>
    <name evidence="3" type="ORF">L210DRAFT_2052821</name>
</gene>
<keyword evidence="2" id="KW-0472">Membrane</keyword>
<evidence type="ECO:0000256" key="1">
    <source>
        <dbReference type="SAM" id="MobiDB-lite"/>
    </source>
</evidence>
<keyword evidence="4" id="KW-1185">Reference proteome</keyword>
<sequence length="93" mass="10475">MMKLGRVKSATLGRRRPMGDGTVVGVIVSWCWFVISETIGSTSLCHWRRPQLRRCGHRTTRVQTTSRLGCGTPRQRNSNNDCSRIPSDSSTRI</sequence>
<protein>
    <submittedName>
        <fullName evidence="3">Uncharacterized protein</fullName>
    </submittedName>
</protein>
<evidence type="ECO:0000313" key="4">
    <source>
        <dbReference type="Proteomes" id="UP001194468"/>
    </source>
</evidence>
<proteinExistence type="predicted"/>
<comment type="caution">
    <text evidence="3">The sequence shown here is derived from an EMBL/GenBank/DDBJ whole genome shotgun (WGS) entry which is preliminary data.</text>
</comment>
<reference evidence="3" key="2">
    <citation type="journal article" date="2020" name="Nat. Commun.">
        <title>Large-scale genome sequencing of mycorrhizal fungi provides insights into the early evolution of symbiotic traits.</title>
        <authorList>
            <person name="Miyauchi S."/>
            <person name="Kiss E."/>
            <person name="Kuo A."/>
            <person name="Drula E."/>
            <person name="Kohler A."/>
            <person name="Sanchez-Garcia M."/>
            <person name="Morin E."/>
            <person name="Andreopoulos B."/>
            <person name="Barry K.W."/>
            <person name="Bonito G."/>
            <person name="Buee M."/>
            <person name="Carver A."/>
            <person name="Chen C."/>
            <person name="Cichocki N."/>
            <person name="Clum A."/>
            <person name="Culley D."/>
            <person name="Crous P.W."/>
            <person name="Fauchery L."/>
            <person name="Girlanda M."/>
            <person name="Hayes R.D."/>
            <person name="Keri Z."/>
            <person name="LaButti K."/>
            <person name="Lipzen A."/>
            <person name="Lombard V."/>
            <person name="Magnuson J."/>
            <person name="Maillard F."/>
            <person name="Murat C."/>
            <person name="Nolan M."/>
            <person name="Ohm R.A."/>
            <person name="Pangilinan J."/>
            <person name="Pereira M.F."/>
            <person name="Perotto S."/>
            <person name="Peter M."/>
            <person name="Pfister S."/>
            <person name="Riley R."/>
            <person name="Sitrit Y."/>
            <person name="Stielow J.B."/>
            <person name="Szollosi G."/>
            <person name="Zifcakova L."/>
            <person name="Stursova M."/>
            <person name="Spatafora J.W."/>
            <person name="Tedersoo L."/>
            <person name="Vaario L.M."/>
            <person name="Yamada A."/>
            <person name="Yan M."/>
            <person name="Wang P."/>
            <person name="Xu J."/>
            <person name="Bruns T."/>
            <person name="Baldrian P."/>
            <person name="Vilgalys R."/>
            <person name="Dunand C."/>
            <person name="Henrissat B."/>
            <person name="Grigoriev I.V."/>
            <person name="Hibbett D."/>
            <person name="Nagy L.G."/>
            <person name="Martin F.M."/>
        </authorList>
    </citation>
    <scope>NUCLEOTIDE SEQUENCE</scope>
    <source>
        <strain evidence="3">BED1</strain>
    </source>
</reference>
<dbReference type="AlphaFoldDB" id="A0AAD4C937"/>
<feature type="transmembrane region" description="Helical" evidence="2">
    <location>
        <begin position="21"/>
        <end position="40"/>
    </location>
</feature>
<accession>A0AAD4C937</accession>
<dbReference type="Proteomes" id="UP001194468">
    <property type="component" value="Unassembled WGS sequence"/>
</dbReference>
<evidence type="ECO:0000256" key="2">
    <source>
        <dbReference type="SAM" id="Phobius"/>
    </source>
</evidence>
<evidence type="ECO:0000313" key="3">
    <source>
        <dbReference type="EMBL" id="KAF8452715.1"/>
    </source>
</evidence>
<keyword evidence="2" id="KW-0812">Transmembrane</keyword>
<feature type="compositionally biased region" description="Polar residues" evidence="1">
    <location>
        <begin position="74"/>
        <end position="93"/>
    </location>
</feature>
<organism evidence="3 4">
    <name type="scientific">Boletus edulis BED1</name>
    <dbReference type="NCBI Taxonomy" id="1328754"/>
    <lineage>
        <taxon>Eukaryota</taxon>
        <taxon>Fungi</taxon>
        <taxon>Dikarya</taxon>
        <taxon>Basidiomycota</taxon>
        <taxon>Agaricomycotina</taxon>
        <taxon>Agaricomycetes</taxon>
        <taxon>Agaricomycetidae</taxon>
        <taxon>Boletales</taxon>
        <taxon>Boletineae</taxon>
        <taxon>Boletaceae</taxon>
        <taxon>Boletoideae</taxon>
        <taxon>Boletus</taxon>
    </lineage>
</organism>
<reference evidence="3" key="1">
    <citation type="submission" date="2019-10" db="EMBL/GenBank/DDBJ databases">
        <authorList>
            <consortium name="DOE Joint Genome Institute"/>
            <person name="Kuo A."/>
            <person name="Miyauchi S."/>
            <person name="Kiss E."/>
            <person name="Drula E."/>
            <person name="Kohler A."/>
            <person name="Sanchez-Garcia M."/>
            <person name="Andreopoulos B."/>
            <person name="Barry K.W."/>
            <person name="Bonito G."/>
            <person name="Buee M."/>
            <person name="Carver A."/>
            <person name="Chen C."/>
            <person name="Cichocki N."/>
            <person name="Clum A."/>
            <person name="Culley D."/>
            <person name="Crous P.W."/>
            <person name="Fauchery L."/>
            <person name="Girlanda M."/>
            <person name="Hayes R."/>
            <person name="Keri Z."/>
            <person name="LaButti K."/>
            <person name="Lipzen A."/>
            <person name="Lombard V."/>
            <person name="Magnuson J."/>
            <person name="Maillard F."/>
            <person name="Morin E."/>
            <person name="Murat C."/>
            <person name="Nolan M."/>
            <person name="Ohm R."/>
            <person name="Pangilinan J."/>
            <person name="Pereira M."/>
            <person name="Perotto S."/>
            <person name="Peter M."/>
            <person name="Riley R."/>
            <person name="Sitrit Y."/>
            <person name="Stielow B."/>
            <person name="Szollosi G."/>
            <person name="Zifcakova L."/>
            <person name="Stursova M."/>
            <person name="Spatafora J.W."/>
            <person name="Tedersoo L."/>
            <person name="Vaario L.-M."/>
            <person name="Yamada A."/>
            <person name="Yan M."/>
            <person name="Wang P."/>
            <person name="Xu J."/>
            <person name="Bruns T."/>
            <person name="Baldrian P."/>
            <person name="Vilgalys R."/>
            <person name="Henrissat B."/>
            <person name="Grigoriev I.V."/>
            <person name="Hibbett D."/>
            <person name="Nagy L.G."/>
            <person name="Martin F.M."/>
        </authorList>
    </citation>
    <scope>NUCLEOTIDE SEQUENCE</scope>
    <source>
        <strain evidence="3">BED1</strain>
    </source>
</reference>
<keyword evidence="2" id="KW-1133">Transmembrane helix</keyword>